<dbReference type="RefSeq" id="WP_148903094.1">
    <property type="nucleotide sequence ID" value="NZ_VSZQ01000088.1"/>
</dbReference>
<dbReference type="Pfam" id="PF00501">
    <property type="entry name" value="AMP-binding"/>
    <property type="match status" value="5"/>
</dbReference>
<dbReference type="Gene3D" id="3.30.300.30">
    <property type="match status" value="5"/>
</dbReference>
<dbReference type="InterPro" id="IPR020845">
    <property type="entry name" value="AMP-binding_CS"/>
</dbReference>
<dbReference type="Gene3D" id="3.40.50.1820">
    <property type="entry name" value="alpha/beta hydrolase"/>
    <property type="match status" value="1"/>
</dbReference>
<evidence type="ECO:0000313" key="10">
    <source>
        <dbReference type="Proteomes" id="UP000323242"/>
    </source>
</evidence>
<dbReference type="Gene3D" id="3.30.559.10">
    <property type="entry name" value="Chloramphenicol acetyltransferase-like domain"/>
    <property type="match status" value="7"/>
</dbReference>
<dbReference type="GO" id="GO:0003824">
    <property type="term" value="F:catalytic activity"/>
    <property type="evidence" value="ECO:0007669"/>
    <property type="project" value="InterPro"/>
</dbReference>
<dbReference type="InterPro" id="IPR000873">
    <property type="entry name" value="AMP-dep_synth/lig_dom"/>
</dbReference>
<dbReference type="NCBIfam" id="TIGR01733">
    <property type="entry name" value="AA-adenyl-dom"/>
    <property type="match status" value="5"/>
</dbReference>
<keyword evidence="10" id="KW-1185">Reference proteome</keyword>
<dbReference type="InterPro" id="IPR010060">
    <property type="entry name" value="NRPS_synth"/>
</dbReference>
<proteinExistence type="inferred from homology"/>
<dbReference type="InterPro" id="IPR036736">
    <property type="entry name" value="ACP-like_sf"/>
</dbReference>
<dbReference type="SMART" id="SM00823">
    <property type="entry name" value="PKS_PP"/>
    <property type="match status" value="5"/>
</dbReference>
<dbReference type="InterPro" id="IPR020806">
    <property type="entry name" value="PKS_PP-bd"/>
</dbReference>
<dbReference type="PANTHER" id="PTHR45527">
    <property type="entry name" value="NONRIBOSOMAL PEPTIDE SYNTHETASE"/>
    <property type="match status" value="1"/>
</dbReference>
<dbReference type="SMART" id="SM01294">
    <property type="entry name" value="PKS_PP_betabranch"/>
    <property type="match status" value="1"/>
</dbReference>
<dbReference type="NCBIfam" id="TIGR01720">
    <property type="entry name" value="NRPS-para261"/>
    <property type="match status" value="2"/>
</dbReference>
<evidence type="ECO:0000313" key="9">
    <source>
        <dbReference type="EMBL" id="TYR63265.1"/>
    </source>
</evidence>
<feature type="domain" description="Carrier" evidence="8">
    <location>
        <begin position="6042"/>
        <end position="6117"/>
    </location>
</feature>
<dbReference type="GO" id="GO:0043041">
    <property type="term" value="P:amino acid activation for nonribosomal peptide biosynthetic process"/>
    <property type="evidence" value="ECO:0007669"/>
    <property type="project" value="TreeGrafter"/>
</dbReference>
<dbReference type="Gene3D" id="3.40.50.12780">
    <property type="entry name" value="N-terminal domain of ligase-like"/>
    <property type="match status" value="1"/>
</dbReference>
<dbReference type="Gene3D" id="3.30.559.30">
    <property type="entry name" value="Nonribosomal peptide synthetase, condensation domain"/>
    <property type="match status" value="7"/>
</dbReference>
<dbReference type="EMBL" id="VSZQ01000088">
    <property type="protein sequence ID" value="TYR63265.1"/>
    <property type="molecule type" value="Genomic_DNA"/>
</dbReference>
<dbReference type="Pfam" id="PF13193">
    <property type="entry name" value="AMP-binding_C"/>
    <property type="match status" value="5"/>
</dbReference>
<dbReference type="InterPro" id="IPR010071">
    <property type="entry name" value="AA_adenyl_dom"/>
</dbReference>
<dbReference type="SUPFAM" id="SSF53474">
    <property type="entry name" value="alpha/beta-Hydrolases"/>
    <property type="match status" value="1"/>
</dbReference>
<organism evidence="9 10">
    <name type="scientific">Streptomyces parvus</name>
    <dbReference type="NCBI Taxonomy" id="66428"/>
    <lineage>
        <taxon>Bacteria</taxon>
        <taxon>Bacillati</taxon>
        <taxon>Actinomycetota</taxon>
        <taxon>Actinomycetes</taxon>
        <taxon>Kitasatosporales</taxon>
        <taxon>Streptomycetaceae</taxon>
        <taxon>Streptomyces</taxon>
    </lineage>
</organism>
<keyword evidence="5" id="KW-0677">Repeat</keyword>
<dbReference type="CDD" id="cd05930">
    <property type="entry name" value="A_NRPS"/>
    <property type="match status" value="3"/>
</dbReference>
<evidence type="ECO:0000256" key="3">
    <source>
        <dbReference type="ARBA" id="ARBA00022450"/>
    </source>
</evidence>
<dbReference type="PROSITE" id="PS50075">
    <property type="entry name" value="CARRIER"/>
    <property type="match status" value="5"/>
</dbReference>
<dbReference type="PROSITE" id="PS00455">
    <property type="entry name" value="AMP_BINDING"/>
    <property type="match status" value="4"/>
</dbReference>
<dbReference type="SMART" id="SM00824">
    <property type="entry name" value="PKS_TE"/>
    <property type="match status" value="1"/>
</dbReference>
<feature type="domain" description="Carrier" evidence="8">
    <location>
        <begin position="3938"/>
        <end position="4012"/>
    </location>
</feature>
<dbReference type="PROSITE" id="PS00012">
    <property type="entry name" value="PHOSPHOPANTETHEINE"/>
    <property type="match status" value="5"/>
</dbReference>
<dbReference type="GO" id="GO:0017000">
    <property type="term" value="P:antibiotic biosynthetic process"/>
    <property type="evidence" value="ECO:0007669"/>
    <property type="project" value="UniProtKB-KW"/>
</dbReference>
<name>A0A5D4JFZ6_9ACTN</name>
<dbReference type="Gene3D" id="2.30.38.10">
    <property type="entry name" value="Luciferase, Domain 3"/>
    <property type="match status" value="4"/>
</dbReference>
<dbReference type="SUPFAM" id="SSF56801">
    <property type="entry name" value="Acetyl-CoA synthetase-like"/>
    <property type="match status" value="5"/>
</dbReference>
<dbReference type="InterPro" id="IPR025110">
    <property type="entry name" value="AMP-bd_C"/>
</dbReference>
<dbReference type="PANTHER" id="PTHR45527:SF1">
    <property type="entry name" value="FATTY ACID SYNTHASE"/>
    <property type="match status" value="1"/>
</dbReference>
<evidence type="ECO:0000259" key="8">
    <source>
        <dbReference type="PROSITE" id="PS50075"/>
    </source>
</evidence>
<evidence type="ECO:0000256" key="4">
    <source>
        <dbReference type="ARBA" id="ARBA00022553"/>
    </source>
</evidence>
<dbReference type="InterPro" id="IPR001031">
    <property type="entry name" value="Thioesterase"/>
</dbReference>
<dbReference type="Gene3D" id="1.10.1200.10">
    <property type="entry name" value="ACP-like"/>
    <property type="match status" value="4"/>
</dbReference>
<dbReference type="CDD" id="cd19543">
    <property type="entry name" value="DCL_NRPS"/>
    <property type="match status" value="4"/>
</dbReference>
<dbReference type="InterPro" id="IPR020802">
    <property type="entry name" value="TesA-like"/>
</dbReference>
<dbReference type="Pfam" id="PF00550">
    <property type="entry name" value="PP-binding"/>
    <property type="match status" value="5"/>
</dbReference>
<dbReference type="GO" id="GO:0005737">
    <property type="term" value="C:cytoplasm"/>
    <property type="evidence" value="ECO:0007669"/>
    <property type="project" value="TreeGrafter"/>
</dbReference>
<evidence type="ECO:0000256" key="2">
    <source>
        <dbReference type="ARBA" id="ARBA00006432"/>
    </source>
</evidence>
<dbReference type="Pfam" id="PF00975">
    <property type="entry name" value="Thioesterase"/>
    <property type="match status" value="1"/>
</dbReference>
<protein>
    <submittedName>
        <fullName evidence="9">Amino acid adenylation domain-containing protein</fullName>
    </submittedName>
</protein>
<dbReference type="InterPro" id="IPR045851">
    <property type="entry name" value="AMP-bd_C_sf"/>
</dbReference>
<gene>
    <name evidence="9" type="ORF">FY004_17655</name>
</gene>
<dbReference type="FunFam" id="3.30.300.30:FF:000010">
    <property type="entry name" value="Enterobactin synthetase component F"/>
    <property type="match status" value="2"/>
</dbReference>
<feature type="compositionally biased region" description="Basic and acidic residues" evidence="7">
    <location>
        <begin position="3185"/>
        <end position="3199"/>
    </location>
</feature>
<dbReference type="FunFam" id="3.40.50.12780:FF:000012">
    <property type="entry name" value="Non-ribosomal peptide synthetase"/>
    <property type="match status" value="5"/>
</dbReference>
<comment type="caution">
    <text evidence="9">The sequence shown here is derived from an EMBL/GenBank/DDBJ whole genome shotgun (WGS) entry which is preliminary data.</text>
</comment>
<dbReference type="InterPro" id="IPR023213">
    <property type="entry name" value="CAT-like_dom_sf"/>
</dbReference>
<dbReference type="Pfam" id="PF00668">
    <property type="entry name" value="Condensation"/>
    <property type="match status" value="7"/>
</dbReference>
<feature type="domain" description="Carrier" evidence="8">
    <location>
        <begin position="4990"/>
        <end position="5065"/>
    </location>
</feature>
<dbReference type="Proteomes" id="UP000323242">
    <property type="component" value="Unassembled WGS sequence"/>
</dbReference>
<sequence length="6362" mass="686089">MKQSRGNVEDIYPMSPLQQGMLFHGLLESGSSMYFQRAQWLLEGELDPRSLERAWQETVDRHPILRTAFLWEQTKQPMQVVRAKVKVPFARHDLAGLSGAEQERRLRELLEADQAEGFDFARAPLLRVTLVRLAPRTHQLIWSFHHVLLDGWSLVAVLNEVFGRYGDPEFAASPVRPYREYIDWLGKQDASAAERFWRTALAGFESPTQLTFARPAGRADSAGDSEPGTHRATISREVSDALTALARSRHLTVNTIAQAAWGLLLARHGGTGDVVFGTTVSGRPAGLSGVEEMIGLFINTLPVRVRVGDAERVGAWLDRLQKEQTELREYEYSQLAQIQSWSDVEAGAPLFETLFVFENYPVSATAAGPADGSEDDAGTLRMSGIDNREHTNYPLSVAVVVGEGLALDLSYDRRRIDDATVERLVAQYLRLLEQIPGRLDDLVAELSPLTEDERAVLLAGGNDDVLAVPEQMVPEQFARTARRTPDAVAVVDGAREITYSELHAASERLARHLRVLGAGPGTLVAVGAERSLEMVVGLLGTLAAGAGYVPLDLAYPAERTELILAETGARIVLARRDTSGNLPAGDARVVLLDAPDTWSHAEHAPDPSDIAAGDLAYVIYTSGSTGRPKGTLIEHGALAAYVAAAQRMYLIAAGDRVVQFSSPAFDASIDELLPCLTGGATLVFAGTATPTPPDLLKACENLSANVLMLPTAYWHELVATVETVPDALRLMVIGGEQAQPGAVRRWFELTEGSGCRLLNAYGPTEVTVGCTLAELTAAGTALSPHRVPVGRALPNSRVYVLDDRLQPVPTGAPGEICVTGPSLARGYLRQAGQTASRFVADPFAEEPGARLYRTGDLGRYLPDGTLEVIGRVDKQVKLRGFRVEPGETEAALAAHPAVRDAVVDVIGSGTDKRLVGYVVPRGTPPGPSELRAFLQRSLPDFMVPSAFVVLDVLPLTPSGKVDRRALPAPEGARPALATAFVAPRGPVETAVAEVWAEVLGLDRVGAHDNFFELGGDSILSIQVVARLRRQGLGLSPKQLFDHPTIAELAEAADATGLGTVHAEQGIVTGEAPLTPIQRWFHAQELPDRNHYNQSALLDVDGLDKGALATAVGALFAHHDALRLRSDGNRQWFAEPDTQRLEDAEGRDADDVQSSLDLVNGPVARFVLLSPGRLLIAVHHMAVDAVSWRILLEDLGTGYDQALAGHDVHLGAKTTSFRQWAHRLTELAGSGELDDEVAYWQTVPVTDVPLDFPDGENTVDSGGQQTVQLDAEETRALLTEVPAAYRTQINDVLLTALAQTLSTWTGQEAVSVALEGHGREDLFDDVDLSRTVGWFTSLFPVALTPGGDEPGAALKAVKEQLRAVPRRGIGHGLKHEPGRMFSAVNFNYLGRIDTSGTGEAAGTRGTVFAPVPEPAGSNTAATGRRACAVEIDAVVSEDRLSLLWTYSRNLHRPETIAAVADAFLARLRALIQHCTEAGVGGLTPADVPLAGLGQEALDRLTEGDRGVEDLYPLSPLQHGMLFHSLADPTSGVYVEQTHWKLDGPLDPGRLRAAWQDTLDRHPALRTSILWEGVERPLQIVRRSVPVPFFEEDLRGATAVEQDARVQAVREDDRVEGGNLADPPLMRIRLLRTGETTHHLLWTFHHVHLDGWSVNAVLGEVFGRYYAPGPFPERPVRPYRDYIAWLGEQDHAAAESFWRAKFQGDDPATWFGIAQAEEDPDEETPAARPGHWQTALPSELTAALSRLARSRRLTPSTVLQGAWALLLARFSGKDDVVFGTTVSGRPADLAGVEDMVGMFINTLPVRVRLDNSEPVRSWLQRLQGEQAELRQYEYSALADLQRWSGAPAGEPLFETLFVYENFPLGAAPESDRAQELAVTSMKTAEHTNYPLSMVVVPGDGIGLHAFHDVRRIDTATVQRLAEAYLRLLDGIARSDESTLVADLSPLDAAEHRALLAGRSGATPELPDVPVHALVAEQARLRPDAVAVEYDGTALTYGELDARANRLAGELRARGVDIGSPVVVCLRRSVELPVALLAVWKAGAAYVPLDPDYPADRLAFMLDDSGATAVVTERSCRDRLPAVAADVAVVVLDDEADRRLLDSRPVTDPGSGAGPEDLAYVVYTSGSTGRPKGVGVEHGAIVRLVWHADYAKLGPGAVVAQAADASFDALTFELWGPLATGGRVVGLSREVLLSPEDLVAELGARGVTTLFVTTALFNQVVALDPSAFGSLDTLLFGGEAVDAGRVAEVLAAESPARLVHVYGPTEATTFASWHEVKGVVGRTVPIGRPIVHTELLVLDGRQRLVPAGVTGELYVGGPGLARGYLGRPGLTAQRFVAHPYATEPGARLYRTGDLVRQLPDGAIQFVGRSDHQVKLRGFRIELGEVEAALRTHSAVRDAVVVVAGEGRERRLAAYVTFAGGEPTEHGELRAFLMRSLPEYMVPAVFVTLEHLPMTPSGKLDRRALPAPEAAQAEYAAARTGTEAILSEVWADVLGVDRVGVHDNFFELGGDSILSIQVVARARARGVGITPKLVFDHPTVADLASVAGVESVRAEQGVVTGEAPLAPIQSWFYGLDLPERNHFNQSVLLDVSGVDREALAAAVEALFTHHDALRLRSDGTRLWFAEPDGQGLEDAGGRTADDVQASLDLVNGPVARFVLLPGDRLLVAVHHMAVDGVSWRILLEDLAAAYQGAPLPAKTTSFKEWATRLQQAGDPAEEVYWDTVPAAVLPVDHPDGENTVASAESVAVELDEAETRALLTEVPAAYRTQINDVLLTALAQTLAGWTGQDTVTVALEGHGREELFDDVDVSRTVGWFTSLFPVALTPGADRPGEALKAVKEQLRAVPRRGVGYGLTHDLTALPAGLSFNYLGQLDSLSSDQGPFRVAAEPAGAVAAETGRRAHLVDVSGAVGDGRLTIDWTYSANLHDRATVTAVAEEFVSRLRALIEHCLTPDAGGLTPSDVPLAGLDQHTLDALADRSVEDVYPLAPLQQGMLFHALAEPDSGLYVEQIHWRLEGDLDVGRLLAAWQATVEDHAILRTAFRLDEDGRALQIVSSDVRVLLARHDLRGLDDAARTERIEEVLREDRERGFDLAAAPLLRLCLMRTSAKTHHLVWTFHHILLDGWSTGAVLSQVFARYGDRDLRPAPATRPYRDFVAWLAEQQEPEDYWRRALAGFTERTSPGLADPLSEPDRPAGHDADDPDHASEWEIRLGAEATRRISDFAKSRGLTLNTLVQAAWALVLARYSGRDDVLFGTTVSGRPAQLPGVEDMVGLFINTLPVRVGLDASTSVGDWLRELQQRQSEQRQYSYSSLVDVQRWSEIPPGEQMFDSLLIFENFPAGAAPEQDDSRELAILPVSTRERTNYPLTVVVVPGAEISVNLTYDRDRYAAAAVERLGRHYLRALDLITENPGAALGDLSLVDPEERERVVTGWNATAREEAPSTLPELFRRQVARTPDAPAVVAADRTLTYRELDARAGRIARRLRAAGVAPGSIVGLCLDRGIDAVAAVLGVLKAGGAYLPLDPAYPRARLSAMLTEAEAVLLVTTASVTEAGGFPEFGGTILDPDLEAGEPAGPDDGGDPPLSATPDDVAYVIYTSGSTGRPKGVMVEHAGAVELARTLGEQLAGLDGPRVSLMASLSFDASVQQLLLLLHGAALHIVPDELRRDAVACAAHIRTAGLDLIDCTPTQLEALLEAGLTGPLRIWVGGERVGDRLWRRLAEAPGLSAVNMYGLTECTVDSTLAPVDASRTPSIGRPMPGTRVYVLDGRLEPVPVGVVGEICVGGTGVSRGYLNRPGATAERFVADPYGGRGARLYRTGDLGRWRTDGTLEYIGRADQQVKVRGFRIEPAEIEAALLTHPAVREAVVMADDDRLTAYLTTAADTEAPVVGELRAHLRQCLPDFMLPAAFVVLEELPRTPNGKLDRSALVPSGEARLGTGAVRVAPRTPTERTLAGIWADVLGVERVGVHDNFFELGGDSILSLQVVTRAGGQGVVLTPKLVFEYPTVALLAEAAAGAPAPAEAEGGHVDGLEHHRTEWERQAGPHPEVTDAYPLSPLQHGMLFHALAAPEAGMYVEQIHWRLDGPLDTDRMRDAWQRILDRHQVLRTAIWNPASGQALQLVHGAVAVPFHEHDLTGDPEQEQQRLIQDLLDEDRRRGFDFSAAPLLRLQLVRTADDTHHLLWSFHHMLLDGWSVNTVLAEVFGVYAAPEGTADEVLPAVRPFRDYIAWLDRQDPDAAQTYWRRALAGFDTATPLGVDRPARPGLPQTPPGEWEVSLSETDTVSVTDAARSGRWTLNTLAQAAWAMLLGRYGGERDVVFGTVDAGRPASLTGVEDMVGLFMNTLPVRVRLDDAERVADCLDRLQRDQAEAREYGHSPLVSVQRWSDVPPNEPLFESLLVFENVPFGALPEEASELDLRLTSIDMREHINYPLSIALVGGERFTCHLYYDQRRFTAEAVRKLTDDFLALLLEIARRPDAQVGELSPLSAQDVRMLLTQGRGPDAATRPTPVPARLAEISRARPDAVALETTDGTTISHRELDARVRGVAEALRARGAGAEEPVAVLLERSVDWAVAVLGVLRAGAMYVPLDPQYPDDRLALYLRDTGARTVLTSTGLAPRVTGGAAALAIGDCPAVPVDGPLDITPDQLAYVMYTSGSTGRPKGVLVEHGGLANLISADIDEFGLDENSRVLSFAPLGFDLSVQELLMTLCAGGRLVLAPQDRLLPDQGLAEILRQHRVTHLQMPPQAWAGLDPHTVPDLRTVLTGSDRVPAELTAAWADKQVLNVYGSTEATADSTVHVCDTEDGDTPPVGRPIAGNRVYLLDDRAELVPPGTVGEICLGGAGVARGYLGQPGLTAAKFTADPFDDVPGARLYRTGDLGRWRADGALEFLGRADHQVKVRGFRVELGEVEAALLRRPEVGNAIVVARDRRLVAYVVPEAAPLDTARLRDGLRDVLPDHMVPSVIMPLETLPLTASGKIDRRALPDPGELRTGRAATLPRNPTEEIIAAVWADVLELPYVGVEESFFDLGGDSIVSIQLAARLSAALGAEIALRDVFTAPTVAEQAALARDRKGRRLPPLVPVDRGADLPLSYNQRRLWFVEQLHPGTAGYNTGTTLRLRGRLDRDALRGALDTLIGRHEVLRIRYATVGNEPIQVVQPPSPAVLSEYEVTGPDADERARSIVTEELDRPYDLAAGPLLRCSLVRLGDDDHVLTIGLHHSVCDGWSLSVLISELTSVYAALTAGEPPSLPPLPVQYADYAAWQRQWLSGDELAAQRDAWLAELSGMPPVLDLPVDRPRPAVAGMRGATHTFTVPEELSLRLTALGRQHDATPFMVLLAAYTALLGRWSGQEDFAVGVPIAGRDRPETQELVGFFVNTLVLRGDLGGDPGFDALLDRVRATALRAYDHQDMPFELLVEELAPARSLDRHPLFQTVFSLQNVPGGHIRPPGLELEPFELPVTTTNFDLSLHMVTSDEGFAGVFEYATELFDEETVELLAQRFVRLLEAVAERPGTALSDLPLLSAEERAEAERGARGPVVPLPPKALHELVAAQARQRPDAVAVEFDGRKLTYAELVTGANRLAWRLRAAGVRDGDLVGVCVERSLDLPVVLLAVLTAGAAYVPLDPQYPAARLALMTEDAGTSVTVTQRRLRDRLPGTDATVVVLEDPAEGQGDVRDDAPATGAGLDSPVYAMFTSGSTGRPKGVLVDHRAVVRLVTGQEFARLGPDETLVQLAPVAFDASTLELWGALAHGARLLVAPPGATGVDSLRELLAGREVSVLWLTSSLFNVVVDEDPEVLSGVRELLIGGEALSAHHVRAALDVLPAIRIVNGYGPTESTTFACCHPISRDLDPLAGPIPIGRPIAGTEAWVLDAAMNPVPRGTTGELHLGGAGLARGYLGRPGLTARSFVPHPYAAGPGERLYRTGDLVRHRPDGTLEFIGRADEQIKVRGFRVEPAEIETVLKTHPGVRDAAVLAHGRGGARHLAAHLVLGERPPGVPELRAHLAEALPEHMIPAAFHALTALPLTPSGKVDRRQLAETGAQGPLQAEYVAPGTATEELVAALWAEQLDLERVGAADDFFAVGGHSLAAIRLLTRIEAVTGVRLPVREVFARPTVAELAAEIDRRGTGTGEPGPADRIVTFSAGSRLPRVVFVHPAGASAYPYLELARELGDDRTVLGIQAPELDGGRTEGRTIEEMAAAYADLLLDLPGEERGAVPPTVLAGWSLGGVLALEMARRLRAAGHEPPLVALLDSSLPPALTSSAASELTLEDRALLDDPEVPEPIRVLARRQLDAYRSYRPAPFDGRVLLFVAGLEDDGSPRPESTATRAAWAPVLTGETEEENVAAGHASLMSGEAVQAVARALRERLRQL</sequence>
<dbReference type="SUPFAM" id="SSF47336">
    <property type="entry name" value="ACP-like"/>
    <property type="match status" value="5"/>
</dbReference>
<keyword evidence="4" id="KW-0597">Phosphoprotein</keyword>
<dbReference type="InterPro" id="IPR029058">
    <property type="entry name" value="AB_hydrolase_fold"/>
</dbReference>
<dbReference type="CDD" id="cd19531">
    <property type="entry name" value="LCL_NRPS-like"/>
    <property type="match status" value="1"/>
</dbReference>
<dbReference type="Gene3D" id="3.40.50.980">
    <property type="match status" value="8"/>
</dbReference>
<dbReference type="CDD" id="cd12117">
    <property type="entry name" value="A_NRPS_Srf_like"/>
    <property type="match status" value="2"/>
</dbReference>
<comment type="cofactor">
    <cofactor evidence="1">
        <name>pantetheine 4'-phosphate</name>
        <dbReference type="ChEBI" id="CHEBI:47942"/>
    </cofactor>
</comment>
<evidence type="ECO:0000256" key="6">
    <source>
        <dbReference type="ARBA" id="ARBA00023194"/>
    </source>
</evidence>
<dbReference type="NCBIfam" id="NF004282">
    <property type="entry name" value="PRK05691.1"/>
    <property type="match status" value="8"/>
</dbReference>
<dbReference type="InterPro" id="IPR009081">
    <property type="entry name" value="PP-bd_ACP"/>
</dbReference>
<dbReference type="FunFam" id="1.10.1200.10:FF:000005">
    <property type="entry name" value="Nonribosomal peptide synthetase 1"/>
    <property type="match status" value="4"/>
</dbReference>
<dbReference type="SUPFAM" id="SSF52777">
    <property type="entry name" value="CoA-dependent acyltransferases"/>
    <property type="match status" value="14"/>
</dbReference>
<comment type="similarity">
    <text evidence="2">Belongs to the ATP-dependent AMP-binding enzyme family.</text>
</comment>
<accession>A0A5D4JFZ6</accession>
<dbReference type="InterPro" id="IPR042099">
    <property type="entry name" value="ANL_N_sf"/>
</dbReference>
<dbReference type="NCBIfam" id="NF003417">
    <property type="entry name" value="PRK04813.1"/>
    <property type="match status" value="5"/>
</dbReference>
<dbReference type="GO" id="GO:0008610">
    <property type="term" value="P:lipid biosynthetic process"/>
    <property type="evidence" value="ECO:0007669"/>
    <property type="project" value="UniProtKB-ARBA"/>
</dbReference>
<reference evidence="9 10" key="1">
    <citation type="submission" date="2019-08" db="EMBL/GenBank/DDBJ databases">
        <title>Draft genome for granaticin producer strain Streptomyces parvus C05.</title>
        <authorList>
            <person name="Gonzalez-Pimentel J.L."/>
        </authorList>
    </citation>
    <scope>NUCLEOTIDE SEQUENCE [LARGE SCALE GENOMIC DNA]</scope>
    <source>
        <strain evidence="9 10">C05</strain>
    </source>
</reference>
<dbReference type="GO" id="GO:0031177">
    <property type="term" value="F:phosphopantetheine binding"/>
    <property type="evidence" value="ECO:0007669"/>
    <property type="project" value="InterPro"/>
</dbReference>
<feature type="domain" description="Carrier" evidence="8">
    <location>
        <begin position="982"/>
        <end position="1056"/>
    </location>
</feature>
<keyword evidence="6" id="KW-0045">Antibiotic biosynthesis</keyword>
<dbReference type="GO" id="GO:0044550">
    <property type="term" value="P:secondary metabolite biosynthetic process"/>
    <property type="evidence" value="ECO:0007669"/>
    <property type="project" value="UniProtKB-ARBA"/>
</dbReference>
<dbReference type="InterPro" id="IPR006162">
    <property type="entry name" value="Ppantetheine_attach_site"/>
</dbReference>
<feature type="region of interest" description="Disordered" evidence="7">
    <location>
        <begin position="3175"/>
        <end position="3199"/>
    </location>
</feature>
<keyword evidence="3" id="KW-0596">Phosphopantetheine</keyword>
<evidence type="ECO:0000256" key="5">
    <source>
        <dbReference type="ARBA" id="ARBA00022737"/>
    </source>
</evidence>
<dbReference type="CDD" id="cd19534">
    <property type="entry name" value="E_NRPS"/>
    <property type="match status" value="2"/>
</dbReference>
<evidence type="ECO:0000256" key="7">
    <source>
        <dbReference type="SAM" id="MobiDB-lite"/>
    </source>
</evidence>
<feature type="domain" description="Carrier" evidence="8">
    <location>
        <begin position="2473"/>
        <end position="2547"/>
    </location>
</feature>
<dbReference type="FunFam" id="3.40.50.980:FF:000001">
    <property type="entry name" value="Non-ribosomal peptide synthetase"/>
    <property type="match status" value="4"/>
</dbReference>
<evidence type="ECO:0000256" key="1">
    <source>
        <dbReference type="ARBA" id="ARBA00001957"/>
    </source>
</evidence>
<dbReference type="InterPro" id="IPR001242">
    <property type="entry name" value="Condensation_dom"/>
</dbReference>
<dbReference type="FunFam" id="2.30.38.10:FF:000001">
    <property type="entry name" value="Non-ribosomal peptide synthetase PvdI"/>
    <property type="match status" value="3"/>
</dbReference>